<feature type="domain" description="DDE Tnp4" evidence="8">
    <location>
        <begin position="152"/>
        <end position="298"/>
    </location>
</feature>
<keyword evidence="6" id="KW-0378">Hydrolase</keyword>
<dbReference type="GO" id="GO:0016787">
    <property type="term" value="F:hydrolase activity"/>
    <property type="evidence" value="ECO:0007669"/>
    <property type="project" value="UniProtKB-KW"/>
</dbReference>
<dbReference type="Pfam" id="PF13359">
    <property type="entry name" value="DDE_Tnp_4"/>
    <property type="match status" value="1"/>
</dbReference>
<evidence type="ECO:0000256" key="7">
    <source>
        <dbReference type="ARBA" id="ARBA00023242"/>
    </source>
</evidence>
<evidence type="ECO:0000256" key="1">
    <source>
        <dbReference type="ARBA" id="ARBA00001968"/>
    </source>
</evidence>
<reference evidence="9" key="1">
    <citation type="journal article" date="2023" name="G3 (Bethesda)">
        <title>Whole genome assemblies of Zophobas morio and Tenebrio molitor.</title>
        <authorList>
            <person name="Kaur S."/>
            <person name="Stinson S.A."/>
            <person name="diCenzo G.C."/>
        </authorList>
    </citation>
    <scope>NUCLEOTIDE SEQUENCE</scope>
    <source>
        <strain evidence="9">QUZm001</strain>
    </source>
</reference>
<evidence type="ECO:0000313" key="9">
    <source>
        <dbReference type="EMBL" id="KAJ3662030.1"/>
    </source>
</evidence>
<comment type="cofactor">
    <cofactor evidence="1">
        <name>a divalent metal cation</name>
        <dbReference type="ChEBI" id="CHEBI:60240"/>
    </cofactor>
</comment>
<accession>A0AA38MLE0</accession>
<keyword evidence="4" id="KW-0540">Nuclease</keyword>
<dbReference type="AlphaFoldDB" id="A0AA38MLE0"/>
<dbReference type="GO" id="GO:0005634">
    <property type="term" value="C:nucleus"/>
    <property type="evidence" value="ECO:0007669"/>
    <property type="project" value="UniProtKB-SubCell"/>
</dbReference>
<name>A0AA38MLE0_9CUCU</name>
<evidence type="ECO:0000313" key="10">
    <source>
        <dbReference type="Proteomes" id="UP001168821"/>
    </source>
</evidence>
<sequence length="338" mass="38983">MDDFIMQNILNEDVEGLEPPSRRTGNPLTELPEKQFIKLFRVNKRLFNYIVSLVEPYMRPKRRSTDIAVNTRVLAALRFYAGGSYQADVGYNAYIGVSQQSVSQSVREVTEALNRPEILNTVIKFPRNFQELHTKRIQFYNDFGFAGVIGCIDCTHIAIVPPPKNNPLLPEKAFVNRKGFHSINCQLICDSRLKIMNVVASYPGSTHDSFIWRNLDFFLLGDSGYPLRSWLLTPVRPEPQENTSEYRFNIQHKRVRSLVERCNGLLKGRFRCCLKDRVLRYRPEVAGKIINACVVLHNLCIENNIPPPEDLEEINIRDELVAGRGNWVRVICVRFRNN</sequence>
<evidence type="ECO:0000256" key="4">
    <source>
        <dbReference type="ARBA" id="ARBA00022722"/>
    </source>
</evidence>
<protein>
    <recommendedName>
        <fullName evidence="8">DDE Tnp4 domain-containing protein</fullName>
    </recommendedName>
</protein>
<keyword evidence="5" id="KW-0479">Metal-binding</keyword>
<evidence type="ECO:0000256" key="3">
    <source>
        <dbReference type="ARBA" id="ARBA00006958"/>
    </source>
</evidence>
<dbReference type="GO" id="GO:0046872">
    <property type="term" value="F:metal ion binding"/>
    <property type="evidence" value="ECO:0007669"/>
    <property type="project" value="UniProtKB-KW"/>
</dbReference>
<evidence type="ECO:0000256" key="6">
    <source>
        <dbReference type="ARBA" id="ARBA00022801"/>
    </source>
</evidence>
<organism evidence="9 10">
    <name type="scientific">Zophobas morio</name>
    <dbReference type="NCBI Taxonomy" id="2755281"/>
    <lineage>
        <taxon>Eukaryota</taxon>
        <taxon>Metazoa</taxon>
        <taxon>Ecdysozoa</taxon>
        <taxon>Arthropoda</taxon>
        <taxon>Hexapoda</taxon>
        <taxon>Insecta</taxon>
        <taxon>Pterygota</taxon>
        <taxon>Neoptera</taxon>
        <taxon>Endopterygota</taxon>
        <taxon>Coleoptera</taxon>
        <taxon>Polyphaga</taxon>
        <taxon>Cucujiformia</taxon>
        <taxon>Tenebrionidae</taxon>
        <taxon>Zophobas</taxon>
    </lineage>
</organism>
<comment type="subcellular location">
    <subcellularLocation>
        <location evidence="2">Nucleus</location>
    </subcellularLocation>
</comment>
<dbReference type="GO" id="GO:0004518">
    <property type="term" value="F:nuclease activity"/>
    <property type="evidence" value="ECO:0007669"/>
    <property type="project" value="UniProtKB-KW"/>
</dbReference>
<keyword evidence="7" id="KW-0539">Nucleus</keyword>
<dbReference type="PANTHER" id="PTHR22930">
    <property type="match status" value="1"/>
</dbReference>
<gene>
    <name evidence="9" type="ORF">Zmor_006397</name>
</gene>
<evidence type="ECO:0000256" key="5">
    <source>
        <dbReference type="ARBA" id="ARBA00022723"/>
    </source>
</evidence>
<dbReference type="InterPro" id="IPR027806">
    <property type="entry name" value="HARBI1_dom"/>
</dbReference>
<dbReference type="EMBL" id="JALNTZ010000002">
    <property type="protein sequence ID" value="KAJ3662030.1"/>
    <property type="molecule type" value="Genomic_DNA"/>
</dbReference>
<keyword evidence="10" id="KW-1185">Reference proteome</keyword>
<comment type="similarity">
    <text evidence="3">Belongs to the HARBI1 family.</text>
</comment>
<dbReference type="Proteomes" id="UP001168821">
    <property type="component" value="Unassembled WGS sequence"/>
</dbReference>
<evidence type="ECO:0000256" key="2">
    <source>
        <dbReference type="ARBA" id="ARBA00004123"/>
    </source>
</evidence>
<proteinExistence type="inferred from homology"/>
<dbReference type="PANTHER" id="PTHR22930:SF85">
    <property type="entry name" value="GH03217P-RELATED"/>
    <property type="match status" value="1"/>
</dbReference>
<evidence type="ECO:0000259" key="8">
    <source>
        <dbReference type="Pfam" id="PF13359"/>
    </source>
</evidence>
<comment type="caution">
    <text evidence="9">The sequence shown here is derived from an EMBL/GenBank/DDBJ whole genome shotgun (WGS) entry which is preliminary data.</text>
</comment>
<dbReference type="InterPro" id="IPR045249">
    <property type="entry name" value="HARBI1-like"/>
</dbReference>